<reference evidence="1" key="2">
    <citation type="submission" date="2021-08" db="EMBL/GenBank/DDBJ databases">
        <authorList>
            <person name="Eriksson T."/>
        </authorList>
    </citation>
    <scope>NUCLEOTIDE SEQUENCE</scope>
    <source>
        <strain evidence="1">Stoneville</strain>
        <tissue evidence="1">Whole head</tissue>
    </source>
</reference>
<proteinExistence type="predicted"/>
<dbReference type="AlphaFoldDB" id="A0A8J6LC03"/>
<accession>A0A8J6LC03</accession>
<dbReference type="Proteomes" id="UP000719412">
    <property type="component" value="Unassembled WGS sequence"/>
</dbReference>
<evidence type="ECO:0000313" key="2">
    <source>
        <dbReference type="Proteomes" id="UP000719412"/>
    </source>
</evidence>
<reference evidence="1" key="1">
    <citation type="journal article" date="2020" name="J Insects Food Feed">
        <title>The yellow mealworm (Tenebrio molitor) genome: a resource for the emerging insects as food and feed industry.</title>
        <authorList>
            <person name="Eriksson T."/>
            <person name="Andere A."/>
            <person name="Kelstrup H."/>
            <person name="Emery V."/>
            <person name="Picard C."/>
        </authorList>
    </citation>
    <scope>NUCLEOTIDE SEQUENCE</scope>
    <source>
        <strain evidence="1">Stoneville</strain>
        <tissue evidence="1">Whole head</tissue>
    </source>
</reference>
<name>A0A8J6LC03_TENMO</name>
<sequence length="84" mass="9513">MSETSIADRIACVVAAVRGICIPQLQDARRPVDSDGDAGVVIDHLLVMIPEHVYGWFRRVENRADEAKRRSSPNVQIWSSYDFR</sequence>
<dbReference type="EMBL" id="JABDTM020021381">
    <property type="protein sequence ID" value="KAH0816549.1"/>
    <property type="molecule type" value="Genomic_DNA"/>
</dbReference>
<protein>
    <submittedName>
        <fullName evidence="1">Uncharacterized protein</fullName>
    </submittedName>
</protein>
<gene>
    <name evidence="1" type="ORF">GEV33_006242</name>
</gene>
<comment type="caution">
    <text evidence="1">The sequence shown here is derived from an EMBL/GenBank/DDBJ whole genome shotgun (WGS) entry which is preliminary data.</text>
</comment>
<evidence type="ECO:0000313" key="1">
    <source>
        <dbReference type="EMBL" id="KAH0816549.1"/>
    </source>
</evidence>
<organism evidence="1 2">
    <name type="scientific">Tenebrio molitor</name>
    <name type="common">Yellow mealworm beetle</name>
    <dbReference type="NCBI Taxonomy" id="7067"/>
    <lineage>
        <taxon>Eukaryota</taxon>
        <taxon>Metazoa</taxon>
        <taxon>Ecdysozoa</taxon>
        <taxon>Arthropoda</taxon>
        <taxon>Hexapoda</taxon>
        <taxon>Insecta</taxon>
        <taxon>Pterygota</taxon>
        <taxon>Neoptera</taxon>
        <taxon>Endopterygota</taxon>
        <taxon>Coleoptera</taxon>
        <taxon>Polyphaga</taxon>
        <taxon>Cucujiformia</taxon>
        <taxon>Tenebrionidae</taxon>
        <taxon>Tenebrio</taxon>
    </lineage>
</organism>
<keyword evidence="2" id="KW-1185">Reference proteome</keyword>